<evidence type="ECO:0000313" key="8">
    <source>
        <dbReference type="EMBL" id="RAS42850.1"/>
    </source>
</evidence>
<dbReference type="GeneID" id="78571317"/>
<dbReference type="InterPro" id="IPR020846">
    <property type="entry name" value="MFS_dom"/>
</dbReference>
<protein>
    <submittedName>
        <fullName evidence="8">Maltose/moltooligosaccharide transporter</fullName>
    </submittedName>
    <submittedName>
        <fullName evidence="9">Sucrose/H+ symporter</fullName>
    </submittedName>
</protein>
<proteinExistence type="predicted"/>
<feature type="transmembrane region" description="Helical" evidence="6">
    <location>
        <begin position="150"/>
        <end position="174"/>
    </location>
</feature>
<dbReference type="Pfam" id="PF13347">
    <property type="entry name" value="MFS_2"/>
    <property type="match status" value="1"/>
</dbReference>
<evidence type="ECO:0000256" key="3">
    <source>
        <dbReference type="ARBA" id="ARBA00022692"/>
    </source>
</evidence>
<evidence type="ECO:0000256" key="5">
    <source>
        <dbReference type="ARBA" id="ARBA00023136"/>
    </source>
</evidence>
<dbReference type="CDD" id="cd17313">
    <property type="entry name" value="MFS_SLC45_SUC"/>
    <property type="match status" value="1"/>
</dbReference>
<keyword evidence="3 6" id="KW-0812">Transmembrane</keyword>
<feature type="transmembrane region" description="Helical" evidence="6">
    <location>
        <begin position="110"/>
        <end position="129"/>
    </location>
</feature>
<feature type="transmembrane region" description="Helical" evidence="6">
    <location>
        <begin position="12"/>
        <end position="32"/>
    </location>
</feature>
<feature type="transmembrane region" description="Helical" evidence="6">
    <location>
        <begin position="421"/>
        <end position="439"/>
    </location>
</feature>
<dbReference type="InterPro" id="IPR036259">
    <property type="entry name" value="MFS_trans_sf"/>
</dbReference>
<evidence type="ECO:0000256" key="4">
    <source>
        <dbReference type="ARBA" id="ARBA00022989"/>
    </source>
</evidence>
<feature type="transmembrane region" description="Helical" evidence="6">
    <location>
        <begin position="84"/>
        <end position="104"/>
    </location>
</feature>
<keyword evidence="2" id="KW-0813">Transport</keyword>
<evidence type="ECO:0000313" key="11">
    <source>
        <dbReference type="Proteomes" id="UP000254235"/>
    </source>
</evidence>
<reference evidence="9 11" key="2">
    <citation type="submission" date="2018-06" db="EMBL/GenBank/DDBJ databases">
        <authorList>
            <consortium name="Pathogen Informatics"/>
            <person name="Doyle S."/>
        </authorList>
    </citation>
    <scope>NUCLEOTIDE SEQUENCE [LARGE SCALE GENOMIC DNA]</scope>
    <source>
        <strain evidence="9 11">NCTC13043</strain>
    </source>
</reference>
<feature type="transmembrane region" description="Helical" evidence="6">
    <location>
        <begin position="52"/>
        <end position="72"/>
    </location>
</feature>
<name>A0A379F330_9BACT</name>
<keyword evidence="5 6" id="KW-0472">Membrane</keyword>
<comment type="subcellular location">
    <subcellularLocation>
        <location evidence="1">Membrane</location>
        <topology evidence="1">Multi-pass membrane protein</topology>
    </subcellularLocation>
</comment>
<evidence type="ECO:0000256" key="1">
    <source>
        <dbReference type="ARBA" id="ARBA00004141"/>
    </source>
</evidence>
<dbReference type="RefSeq" id="WP_006044310.1">
    <property type="nucleotide sequence ID" value="NZ_CAUOZC010000005.1"/>
</dbReference>
<dbReference type="EMBL" id="UGTP01000001">
    <property type="protein sequence ID" value="SUC13021.1"/>
    <property type="molecule type" value="Genomic_DNA"/>
</dbReference>
<feature type="transmembrane region" description="Helical" evidence="6">
    <location>
        <begin position="387"/>
        <end position="415"/>
    </location>
</feature>
<dbReference type="Gene3D" id="1.20.1250.20">
    <property type="entry name" value="MFS general substrate transporter like domains"/>
    <property type="match status" value="1"/>
</dbReference>
<dbReference type="Proteomes" id="UP000249852">
    <property type="component" value="Unassembled WGS sequence"/>
</dbReference>
<reference evidence="8 10" key="1">
    <citation type="submission" date="2018-06" db="EMBL/GenBank/DDBJ databases">
        <title>Genomic Encyclopedia of Archaeal and Bacterial Type Strains, Phase II (KMG-II): from individual species to whole genera.</title>
        <authorList>
            <person name="Goeker M."/>
        </authorList>
    </citation>
    <scope>NUCLEOTIDE SEQUENCE [LARGE SCALE GENOMIC DNA]</scope>
    <source>
        <strain evidence="8 10">DSM 18710</strain>
    </source>
</reference>
<dbReference type="PANTHER" id="PTHR19432">
    <property type="entry name" value="SUGAR TRANSPORTER"/>
    <property type="match status" value="1"/>
</dbReference>
<dbReference type="OrthoDB" id="7584869at2"/>
<dbReference type="PROSITE" id="PS50850">
    <property type="entry name" value="MFS"/>
    <property type="match status" value="1"/>
</dbReference>
<organism evidence="9 11">
    <name type="scientific">Prevotella pallens</name>
    <dbReference type="NCBI Taxonomy" id="60133"/>
    <lineage>
        <taxon>Bacteria</taxon>
        <taxon>Pseudomonadati</taxon>
        <taxon>Bacteroidota</taxon>
        <taxon>Bacteroidia</taxon>
        <taxon>Bacteroidales</taxon>
        <taxon>Prevotellaceae</taxon>
        <taxon>Prevotella</taxon>
    </lineage>
</organism>
<sequence>MNNELKTRPNKSFWQLWNLSFGFFGVQIAYSLQSANISRIFATLGADPHSLSYFWILPPLMGILVQPIVGTLSDKTWTRFGRRIPYLFIGAFIAVLVMCLLPNAGSFGMAVSTAMIFGLISLMFLDTSINMAMQPFKMLVGDEVNEKQKGLAYSIQSFLCNAGSLVGYVFPYLFSAIGISIKAPKGVVPDSVIYSFYVGAAILILCVLYTTLKVKEMPPKEYAEYHNLKTEENETKSNWIHLLKNAPSTFWTVGLVQFFSWFAFLFMWTYTTGTVAANCFGVDMSASNASATLKYQQAGDWVGILFAIQAIGSVLWAVVLPMFKNRKFAYGFSLFLGGVGFVMTSFVHDQYIMFIPFVLIGCAWAAILSMPFTFVTNALEGYGHMGAYLGLFNGTICIPQIIAAALGGVILQLVGSNQSDMMIVAGGALVAGALSVSIIKDKQRA</sequence>
<evidence type="ECO:0000256" key="2">
    <source>
        <dbReference type="ARBA" id="ARBA00022448"/>
    </source>
</evidence>
<evidence type="ECO:0000313" key="10">
    <source>
        <dbReference type="Proteomes" id="UP000249852"/>
    </source>
</evidence>
<accession>A0A379F330</accession>
<dbReference type="EMBL" id="QLTQ01000027">
    <property type="protein sequence ID" value="RAS42850.1"/>
    <property type="molecule type" value="Genomic_DNA"/>
</dbReference>
<feature type="transmembrane region" description="Helical" evidence="6">
    <location>
        <begin position="301"/>
        <end position="321"/>
    </location>
</feature>
<evidence type="ECO:0000313" key="9">
    <source>
        <dbReference type="EMBL" id="SUC13021.1"/>
    </source>
</evidence>
<dbReference type="PANTHER" id="PTHR19432:SF35">
    <property type="entry name" value="SOLUTE CARRIER FAMILY 45 MEMBER 3 ISOFORM X1"/>
    <property type="match status" value="1"/>
</dbReference>
<dbReference type="AlphaFoldDB" id="A0A379F330"/>
<feature type="transmembrane region" description="Helical" evidence="6">
    <location>
        <begin position="353"/>
        <end position="375"/>
    </location>
</feature>
<dbReference type="SUPFAM" id="SSF103473">
    <property type="entry name" value="MFS general substrate transporter"/>
    <property type="match status" value="1"/>
</dbReference>
<feature type="transmembrane region" description="Helical" evidence="6">
    <location>
        <begin position="194"/>
        <end position="212"/>
    </location>
</feature>
<feature type="transmembrane region" description="Helical" evidence="6">
    <location>
        <begin position="328"/>
        <end position="347"/>
    </location>
</feature>
<feature type="transmembrane region" description="Helical" evidence="6">
    <location>
        <begin position="250"/>
        <end position="270"/>
    </location>
</feature>
<evidence type="ECO:0000259" key="7">
    <source>
        <dbReference type="PROSITE" id="PS50850"/>
    </source>
</evidence>
<evidence type="ECO:0000256" key="6">
    <source>
        <dbReference type="SAM" id="Phobius"/>
    </source>
</evidence>
<dbReference type="GO" id="GO:0016020">
    <property type="term" value="C:membrane"/>
    <property type="evidence" value="ECO:0007669"/>
    <property type="project" value="UniProtKB-SubCell"/>
</dbReference>
<gene>
    <name evidence="8" type="ORF">BC673_1271</name>
    <name evidence="9" type="ORF">NCTC13043_01644</name>
</gene>
<dbReference type="GO" id="GO:0022857">
    <property type="term" value="F:transmembrane transporter activity"/>
    <property type="evidence" value="ECO:0007669"/>
    <property type="project" value="InterPro"/>
</dbReference>
<dbReference type="Proteomes" id="UP000254235">
    <property type="component" value="Unassembled WGS sequence"/>
</dbReference>
<feature type="domain" description="Major facilitator superfamily (MFS) profile" evidence="7">
    <location>
        <begin position="249"/>
        <end position="445"/>
    </location>
</feature>
<keyword evidence="10" id="KW-1185">Reference proteome</keyword>
<keyword evidence="4 6" id="KW-1133">Transmembrane helix</keyword>